<keyword evidence="2" id="KW-0812">Transmembrane</keyword>
<feature type="transmembrane region" description="Helical" evidence="2">
    <location>
        <begin position="69"/>
        <end position="89"/>
    </location>
</feature>
<keyword evidence="2" id="KW-0472">Membrane</keyword>
<accession>A0A252F5R8</accession>
<comment type="caution">
    <text evidence="3">The sequence shown here is derived from an EMBL/GenBank/DDBJ whole genome shotgun (WGS) entry which is preliminary data.</text>
</comment>
<dbReference type="EMBL" id="NHOC01000004">
    <property type="protein sequence ID" value="OUM21052.1"/>
    <property type="molecule type" value="Genomic_DNA"/>
</dbReference>
<evidence type="ECO:0000313" key="4">
    <source>
        <dbReference type="Proteomes" id="UP000194903"/>
    </source>
</evidence>
<feature type="region of interest" description="Disordered" evidence="1">
    <location>
        <begin position="1"/>
        <end position="25"/>
    </location>
</feature>
<dbReference type="RefSeq" id="WP_087018584.1">
    <property type="nucleotide sequence ID" value="NZ_NHOC01000004.1"/>
</dbReference>
<gene>
    <name evidence="3" type="ORF">CBW42_05575</name>
</gene>
<dbReference type="AlphaFoldDB" id="A0A252F5R8"/>
<dbReference type="Proteomes" id="UP000194903">
    <property type="component" value="Unassembled WGS sequence"/>
</dbReference>
<name>A0A252F5R8_9FIRM</name>
<evidence type="ECO:0000256" key="2">
    <source>
        <dbReference type="SAM" id="Phobius"/>
    </source>
</evidence>
<evidence type="ECO:0000256" key="1">
    <source>
        <dbReference type="SAM" id="MobiDB-lite"/>
    </source>
</evidence>
<organism evidence="3 4">
    <name type="scientific">Butyricicoccus porcorum</name>
    <dbReference type="NCBI Taxonomy" id="1945634"/>
    <lineage>
        <taxon>Bacteria</taxon>
        <taxon>Bacillati</taxon>
        <taxon>Bacillota</taxon>
        <taxon>Clostridia</taxon>
        <taxon>Eubacteriales</taxon>
        <taxon>Butyricicoccaceae</taxon>
        <taxon>Butyricicoccus</taxon>
    </lineage>
</organism>
<keyword evidence="2" id="KW-1133">Transmembrane helix</keyword>
<feature type="compositionally biased region" description="Basic residues" evidence="1">
    <location>
        <begin position="1"/>
        <end position="10"/>
    </location>
</feature>
<feature type="compositionally biased region" description="Polar residues" evidence="1">
    <location>
        <begin position="13"/>
        <end position="22"/>
    </location>
</feature>
<evidence type="ECO:0000313" key="3">
    <source>
        <dbReference type="EMBL" id="OUM21052.1"/>
    </source>
</evidence>
<reference evidence="3 4" key="1">
    <citation type="submission" date="2017-05" db="EMBL/GenBank/DDBJ databases">
        <title>Butyricicoccus porcorum sp. nov. a butyrate-producing bacterium from the swine intestinal tract.</title>
        <authorList>
            <person name="Trachsel J."/>
            <person name="Humphrey S."/>
            <person name="Allen H.K."/>
        </authorList>
    </citation>
    <scope>NUCLEOTIDE SEQUENCE [LARGE SCALE GENOMIC DNA]</scope>
    <source>
        <strain evidence="3">BB10</strain>
    </source>
</reference>
<protein>
    <submittedName>
        <fullName evidence="3">Uncharacterized protein</fullName>
    </submittedName>
</protein>
<sequence>MYYRKGKRGKAQTPESDGTMTEQNEKCPCHAVKELEKVTQQHTVQLTKHDERLERGNVEFAVISTKLNIIMAILSAVGIAVCGALISMIL</sequence>
<keyword evidence="4" id="KW-1185">Reference proteome</keyword>
<proteinExistence type="predicted"/>